<dbReference type="CDD" id="cd00093">
    <property type="entry name" value="HTH_XRE"/>
    <property type="match status" value="1"/>
</dbReference>
<evidence type="ECO:0000256" key="8">
    <source>
        <dbReference type="ARBA" id="ARBA00023125"/>
    </source>
</evidence>
<dbReference type="Proteomes" id="UP000515847">
    <property type="component" value="Chromosome"/>
</dbReference>
<dbReference type="InterPro" id="IPR010982">
    <property type="entry name" value="Lambda_DNA-bd_dom_sf"/>
</dbReference>
<evidence type="ECO:0000256" key="10">
    <source>
        <dbReference type="ARBA" id="ARBA00023204"/>
    </source>
</evidence>
<dbReference type="SUPFAM" id="SSF47413">
    <property type="entry name" value="lambda repressor-like DNA-binding domains"/>
    <property type="match status" value="1"/>
</dbReference>
<keyword evidence="4" id="KW-0227">DNA damage</keyword>
<evidence type="ECO:0000256" key="4">
    <source>
        <dbReference type="ARBA" id="ARBA00022763"/>
    </source>
</evidence>
<comment type="similarity">
    <text evidence="1 12">Belongs to the peptidase S24 family.</text>
</comment>
<evidence type="ECO:0000256" key="11">
    <source>
        <dbReference type="ARBA" id="ARBA00023236"/>
    </source>
</evidence>
<dbReference type="InterPro" id="IPR006200">
    <property type="entry name" value="LexA"/>
</dbReference>
<protein>
    <submittedName>
        <fullName evidence="14">Repressor LexA</fullName>
        <ecNumber evidence="14">3.4.21.88</ecNumber>
    </submittedName>
</protein>
<dbReference type="GO" id="GO:0003677">
    <property type="term" value="F:DNA binding"/>
    <property type="evidence" value="ECO:0007669"/>
    <property type="project" value="UniProtKB-KW"/>
</dbReference>
<evidence type="ECO:0000256" key="7">
    <source>
        <dbReference type="ARBA" id="ARBA00023015"/>
    </source>
</evidence>
<dbReference type="RefSeq" id="WP_034420859.1">
    <property type="nucleotide sequence ID" value="NZ_CP045798.1"/>
</dbReference>
<feature type="domain" description="HTH cro/C1-type" evidence="13">
    <location>
        <begin position="36"/>
        <end position="71"/>
    </location>
</feature>
<proteinExistence type="inferred from homology"/>
<evidence type="ECO:0000256" key="6">
    <source>
        <dbReference type="ARBA" id="ARBA00022813"/>
    </source>
</evidence>
<keyword evidence="5 12" id="KW-0378">Hydrolase</keyword>
<dbReference type="PROSITE" id="PS50943">
    <property type="entry name" value="HTH_CROC1"/>
    <property type="match status" value="1"/>
</dbReference>
<accession>A0A7G6E7X0</accession>
<gene>
    <name evidence="14" type="primary">lexA</name>
    <name evidence="14" type="ORF">BR63_19015</name>
</gene>
<keyword evidence="15" id="KW-1185">Reference proteome</keyword>
<reference evidence="14 15" key="1">
    <citation type="journal article" date="2019" name="Front. Microbiol.">
        <title>Thermoanaerosceptrum fracticalcis gen. nov. sp. nov., a Novel Fumarate-Fermenting Microorganism From a Deep Fractured Carbonate Aquifer of the US Great Basin.</title>
        <authorList>
            <person name="Hamilton-Brehm S.D."/>
            <person name="Stewart L.E."/>
            <person name="Zavarin M."/>
            <person name="Caldwell M."/>
            <person name="Lawson P.A."/>
            <person name="Onstott T.C."/>
            <person name="Grzymski J."/>
            <person name="Neveux I."/>
            <person name="Lollar B.S."/>
            <person name="Russell C.E."/>
            <person name="Moser D.P."/>
        </authorList>
    </citation>
    <scope>NUCLEOTIDE SEQUENCE [LARGE SCALE GENOMIC DNA]</scope>
    <source>
        <strain evidence="14 15">DRI-13</strain>
    </source>
</reference>
<dbReference type="PRINTS" id="PR00726">
    <property type="entry name" value="LEXASERPTASE"/>
</dbReference>
<keyword evidence="2" id="KW-0678">Repressor</keyword>
<evidence type="ECO:0000313" key="15">
    <source>
        <dbReference type="Proteomes" id="UP000515847"/>
    </source>
</evidence>
<dbReference type="InterPro" id="IPR006197">
    <property type="entry name" value="Peptidase_S24_LexA"/>
</dbReference>
<evidence type="ECO:0000259" key="13">
    <source>
        <dbReference type="PROSITE" id="PS50943"/>
    </source>
</evidence>
<dbReference type="OrthoDB" id="9802364at2"/>
<dbReference type="GO" id="GO:0006260">
    <property type="term" value="P:DNA replication"/>
    <property type="evidence" value="ECO:0007669"/>
    <property type="project" value="UniProtKB-KW"/>
</dbReference>
<dbReference type="EMBL" id="CP045798">
    <property type="protein sequence ID" value="QNB48174.1"/>
    <property type="molecule type" value="Genomic_DNA"/>
</dbReference>
<dbReference type="InterPro" id="IPR015927">
    <property type="entry name" value="Peptidase_S24_S26A/B/C"/>
</dbReference>
<dbReference type="InterPro" id="IPR039418">
    <property type="entry name" value="LexA-like"/>
</dbReference>
<organism evidence="14 15">
    <name type="scientific">Thermanaerosceptrum fracticalcis</name>
    <dbReference type="NCBI Taxonomy" id="1712410"/>
    <lineage>
        <taxon>Bacteria</taxon>
        <taxon>Bacillati</taxon>
        <taxon>Bacillota</taxon>
        <taxon>Clostridia</taxon>
        <taxon>Eubacteriales</taxon>
        <taxon>Peptococcaceae</taxon>
        <taxon>Thermanaerosceptrum</taxon>
    </lineage>
</organism>
<sequence>MPKTFGDRLYELRKESGLTMDEFIEAFNRKYPGTILNKSIVSRYENNIHTPKRFTIVEQIADFFGVSISYMAGKSDNKFGGEENCKKLPVIGTIAAGTPIFAQENIESYEYVPDNFHADFCLRVKGDSMINARILDGDIVYIRKQSDVENGEIAAVLIDNEEATLKRVYKLNGTIILRAENPNYKDIIITKKDNKDIKIIGKAIFFKSEVR</sequence>
<keyword evidence="3" id="KW-0235">DNA replication</keyword>
<keyword evidence="10" id="KW-0234">DNA repair</keyword>
<dbReference type="NCBIfam" id="TIGR00498">
    <property type="entry name" value="lexA"/>
    <property type="match status" value="1"/>
</dbReference>
<evidence type="ECO:0000256" key="12">
    <source>
        <dbReference type="RuleBase" id="RU003991"/>
    </source>
</evidence>
<evidence type="ECO:0000256" key="9">
    <source>
        <dbReference type="ARBA" id="ARBA00023163"/>
    </source>
</evidence>
<keyword evidence="6 12" id="KW-0068">Autocatalytic cleavage</keyword>
<dbReference type="GO" id="GO:0006281">
    <property type="term" value="P:DNA repair"/>
    <property type="evidence" value="ECO:0007669"/>
    <property type="project" value="UniProtKB-KW"/>
</dbReference>
<keyword evidence="11" id="KW-0742">SOS response</keyword>
<dbReference type="SUPFAM" id="SSF51306">
    <property type="entry name" value="LexA/Signal peptidase"/>
    <property type="match status" value="1"/>
</dbReference>
<evidence type="ECO:0000313" key="14">
    <source>
        <dbReference type="EMBL" id="QNB48174.1"/>
    </source>
</evidence>
<dbReference type="Gene3D" id="2.10.109.10">
    <property type="entry name" value="Umud Fragment, subunit A"/>
    <property type="match status" value="1"/>
</dbReference>
<keyword evidence="7" id="KW-0805">Transcription regulation</keyword>
<dbReference type="PANTHER" id="PTHR33516:SF2">
    <property type="entry name" value="LEXA REPRESSOR-RELATED"/>
    <property type="match status" value="1"/>
</dbReference>
<dbReference type="PANTHER" id="PTHR33516">
    <property type="entry name" value="LEXA REPRESSOR"/>
    <property type="match status" value="1"/>
</dbReference>
<dbReference type="KEGG" id="tfr:BR63_19015"/>
<dbReference type="EC" id="3.4.21.88" evidence="14"/>
<dbReference type="InterPro" id="IPR001387">
    <property type="entry name" value="Cro/C1-type_HTH"/>
</dbReference>
<evidence type="ECO:0000256" key="2">
    <source>
        <dbReference type="ARBA" id="ARBA00022491"/>
    </source>
</evidence>
<dbReference type="GO" id="GO:0004252">
    <property type="term" value="F:serine-type endopeptidase activity"/>
    <property type="evidence" value="ECO:0007669"/>
    <property type="project" value="UniProtKB-EC"/>
</dbReference>
<dbReference type="Gene3D" id="1.10.260.40">
    <property type="entry name" value="lambda repressor-like DNA-binding domains"/>
    <property type="match status" value="1"/>
</dbReference>
<dbReference type="CDD" id="cd06529">
    <property type="entry name" value="S24_LexA-like"/>
    <property type="match status" value="1"/>
</dbReference>
<dbReference type="Pfam" id="PF00717">
    <property type="entry name" value="Peptidase_S24"/>
    <property type="match status" value="1"/>
</dbReference>
<dbReference type="AlphaFoldDB" id="A0A7G6E7X0"/>
<keyword evidence="9" id="KW-0804">Transcription</keyword>
<name>A0A7G6E7X0_THEFR</name>
<keyword evidence="8" id="KW-0238">DNA-binding</keyword>
<dbReference type="InterPro" id="IPR036286">
    <property type="entry name" value="LexA/Signal_pep-like_sf"/>
</dbReference>
<dbReference type="GO" id="GO:0009432">
    <property type="term" value="P:SOS response"/>
    <property type="evidence" value="ECO:0007669"/>
    <property type="project" value="UniProtKB-KW"/>
</dbReference>
<dbReference type="GO" id="GO:0045892">
    <property type="term" value="P:negative regulation of DNA-templated transcription"/>
    <property type="evidence" value="ECO:0007669"/>
    <property type="project" value="InterPro"/>
</dbReference>
<dbReference type="InterPro" id="IPR050077">
    <property type="entry name" value="LexA_repressor"/>
</dbReference>
<evidence type="ECO:0000256" key="1">
    <source>
        <dbReference type="ARBA" id="ARBA00007484"/>
    </source>
</evidence>
<evidence type="ECO:0000256" key="3">
    <source>
        <dbReference type="ARBA" id="ARBA00022705"/>
    </source>
</evidence>
<evidence type="ECO:0000256" key="5">
    <source>
        <dbReference type="ARBA" id="ARBA00022801"/>
    </source>
</evidence>